<reference evidence="3" key="1">
    <citation type="journal article" date="2019" name="Int. J. Syst. Evol. Microbiol.">
        <title>The Global Catalogue of Microorganisms (GCM) 10K type strain sequencing project: providing services to taxonomists for standard genome sequencing and annotation.</title>
        <authorList>
            <consortium name="The Broad Institute Genomics Platform"/>
            <consortium name="The Broad Institute Genome Sequencing Center for Infectious Disease"/>
            <person name="Wu L."/>
            <person name="Ma J."/>
        </authorList>
    </citation>
    <scope>NUCLEOTIDE SEQUENCE [LARGE SCALE GENOMIC DNA]</scope>
    <source>
        <strain evidence="3">JCM 31319</strain>
    </source>
</reference>
<accession>A0ABW3SVV6</accession>
<feature type="domain" description="NAD(P)-binding" evidence="1">
    <location>
        <begin position="8"/>
        <end position="116"/>
    </location>
</feature>
<dbReference type="EMBL" id="JBHTLD010000335">
    <property type="protein sequence ID" value="MFD1188661.1"/>
    <property type="molecule type" value="Genomic_DNA"/>
</dbReference>
<evidence type="ECO:0000313" key="3">
    <source>
        <dbReference type="Proteomes" id="UP001597094"/>
    </source>
</evidence>
<dbReference type="PANTHER" id="PTHR14097">
    <property type="entry name" value="OXIDOREDUCTASE HTATIP2"/>
    <property type="match status" value="1"/>
</dbReference>
<dbReference type="PANTHER" id="PTHR14097:SF7">
    <property type="entry name" value="OXIDOREDUCTASE HTATIP2"/>
    <property type="match status" value="1"/>
</dbReference>
<sequence length="221" mass="24220">MKTANVIGATGLVGTQLVHLLLADERFEKVIVFGRSSLGISNAKLEEHLIDFDTPEAWQHLVKGDVFFSTLGTTLKQAGGQNEQYKVDYLYQYQFAQAASQNGVPVYVLVSSPSASPDSVLFYTRMKGTLERDVKKLPFSSINFIQPGLLHGDRKDERMGEEVGFKVLSFLDKVGIAGKYRPVHGKVVAQAMINAGIAAQSGIHTYTLEEVFQLAGANHSK</sequence>
<dbReference type="InterPro" id="IPR036291">
    <property type="entry name" value="NAD(P)-bd_dom_sf"/>
</dbReference>
<dbReference type="InterPro" id="IPR016040">
    <property type="entry name" value="NAD(P)-bd_dom"/>
</dbReference>
<protein>
    <submittedName>
        <fullName evidence="2">NAD(P)H-binding protein</fullName>
    </submittedName>
</protein>
<dbReference type="Proteomes" id="UP001597094">
    <property type="component" value="Unassembled WGS sequence"/>
</dbReference>
<organism evidence="2 3">
    <name type="scientific">Pontibacter rugosus</name>
    <dbReference type="NCBI Taxonomy" id="1745966"/>
    <lineage>
        <taxon>Bacteria</taxon>
        <taxon>Pseudomonadati</taxon>
        <taxon>Bacteroidota</taxon>
        <taxon>Cytophagia</taxon>
        <taxon>Cytophagales</taxon>
        <taxon>Hymenobacteraceae</taxon>
        <taxon>Pontibacter</taxon>
    </lineage>
</organism>
<dbReference type="Gene3D" id="3.40.50.720">
    <property type="entry name" value="NAD(P)-binding Rossmann-like Domain"/>
    <property type="match status" value="1"/>
</dbReference>
<gene>
    <name evidence="2" type="ORF">ACFQ2O_20810</name>
</gene>
<evidence type="ECO:0000259" key="1">
    <source>
        <dbReference type="Pfam" id="PF13460"/>
    </source>
</evidence>
<comment type="caution">
    <text evidence="2">The sequence shown here is derived from an EMBL/GenBank/DDBJ whole genome shotgun (WGS) entry which is preliminary data.</text>
</comment>
<keyword evidence="3" id="KW-1185">Reference proteome</keyword>
<name>A0ABW3SVV6_9BACT</name>
<evidence type="ECO:0000313" key="2">
    <source>
        <dbReference type="EMBL" id="MFD1188661.1"/>
    </source>
</evidence>
<dbReference type="Pfam" id="PF13460">
    <property type="entry name" value="NAD_binding_10"/>
    <property type="match status" value="1"/>
</dbReference>
<proteinExistence type="predicted"/>
<dbReference type="RefSeq" id="WP_377532656.1">
    <property type="nucleotide sequence ID" value="NZ_JBHTLD010000335.1"/>
</dbReference>
<dbReference type="SUPFAM" id="SSF51735">
    <property type="entry name" value="NAD(P)-binding Rossmann-fold domains"/>
    <property type="match status" value="1"/>
</dbReference>